<evidence type="ECO:0000259" key="16">
    <source>
        <dbReference type="Pfam" id="PF03717"/>
    </source>
</evidence>
<evidence type="ECO:0000256" key="2">
    <source>
        <dbReference type="ARBA" id="ARBA00022475"/>
    </source>
</evidence>
<keyword evidence="6" id="KW-0812">Transmembrane</keyword>
<evidence type="ECO:0000256" key="9">
    <source>
        <dbReference type="ARBA" id="ARBA00022984"/>
    </source>
</evidence>
<evidence type="ECO:0000256" key="13">
    <source>
        <dbReference type="ARBA" id="ARBA00023306"/>
    </source>
</evidence>
<dbReference type="GO" id="GO:0006508">
    <property type="term" value="P:proteolysis"/>
    <property type="evidence" value="ECO:0007669"/>
    <property type="project" value="UniProtKB-KW"/>
</dbReference>
<dbReference type="Gene3D" id="3.30.450.330">
    <property type="match status" value="1"/>
</dbReference>
<feature type="domain" description="Penicillin-binding protein dimerisation" evidence="16">
    <location>
        <begin position="59"/>
        <end position="207"/>
    </location>
</feature>
<evidence type="ECO:0000256" key="6">
    <source>
        <dbReference type="ARBA" id="ARBA00022692"/>
    </source>
</evidence>
<dbReference type="GO" id="GO:0008955">
    <property type="term" value="F:peptidoglycan glycosyltransferase activity"/>
    <property type="evidence" value="ECO:0007669"/>
    <property type="project" value="InterPro"/>
</dbReference>
<evidence type="ECO:0000259" key="15">
    <source>
        <dbReference type="Pfam" id="PF00905"/>
    </source>
</evidence>
<dbReference type="Gene3D" id="3.40.710.10">
    <property type="entry name" value="DD-peptidase/beta-lactamase superfamily"/>
    <property type="match status" value="1"/>
</dbReference>
<dbReference type="GO" id="GO:0071555">
    <property type="term" value="P:cell wall organization"/>
    <property type="evidence" value="ECO:0007669"/>
    <property type="project" value="UniProtKB-KW"/>
</dbReference>
<dbReference type="Pfam" id="PF03717">
    <property type="entry name" value="PBP_dimer"/>
    <property type="match status" value="1"/>
</dbReference>
<evidence type="ECO:0000256" key="7">
    <source>
        <dbReference type="ARBA" id="ARBA00022801"/>
    </source>
</evidence>
<dbReference type="PANTHER" id="PTHR30627">
    <property type="entry name" value="PEPTIDOGLYCAN D,D-TRANSPEPTIDASE"/>
    <property type="match status" value="1"/>
</dbReference>
<evidence type="ECO:0000256" key="10">
    <source>
        <dbReference type="ARBA" id="ARBA00022989"/>
    </source>
</evidence>
<keyword evidence="8" id="KW-0133">Cell shape</keyword>
<keyword evidence="14" id="KW-0961">Cell wall biogenesis/degradation</keyword>
<evidence type="ECO:0000256" key="3">
    <source>
        <dbReference type="ARBA" id="ARBA00022519"/>
    </source>
</evidence>
<dbReference type="Pfam" id="PF00905">
    <property type="entry name" value="Transpeptidase"/>
    <property type="match status" value="1"/>
</dbReference>
<protein>
    <recommendedName>
        <fullName evidence="18">Penicillin-binding protein transpeptidase domain-containing protein</fullName>
    </recommendedName>
</protein>
<dbReference type="HAMAP" id="MF_02080">
    <property type="entry name" value="FtsI_transpept"/>
    <property type="match status" value="1"/>
</dbReference>
<keyword evidence="10" id="KW-1133">Transmembrane helix</keyword>
<reference evidence="17" key="1">
    <citation type="journal article" date="2015" name="Nature">
        <title>Complex archaea that bridge the gap between prokaryotes and eukaryotes.</title>
        <authorList>
            <person name="Spang A."/>
            <person name="Saw J.H."/>
            <person name="Jorgensen S.L."/>
            <person name="Zaremba-Niedzwiedzka K."/>
            <person name="Martijn J."/>
            <person name="Lind A.E."/>
            <person name="van Eijk R."/>
            <person name="Schleper C."/>
            <person name="Guy L."/>
            <person name="Ettema T.J."/>
        </authorList>
    </citation>
    <scope>NUCLEOTIDE SEQUENCE</scope>
</reference>
<dbReference type="PANTHER" id="PTHR30627:SF1">
    <property type="entry name" value="PEPTIDOGLYCAN D,D-TRANSPEPTIDASE FTSI"/>
    <property type="match status" value="1"/>
</dbReference>
<feature type="domain" description="Penicillin-binding protein transpeptidase" evidence="15">
    <location>
        <begin position="248"/>
        <end position="549"/>
    </location>
</feature>
<dbReference type="InterPro" id="IPR050515">
    <property type="entry name" value="Beta-lactam/transpept"/>
</dbReference>
<gene>
    <name evidence="17" type="ORF">LCGC14_0076600</name>
</gene>
<dbReference type="GO" id="GO:0009252">
    <property type="term" value="P:peptidoglycan biosynthetic process"/>
    <property type="evidence" value="ECO:0007669"/>
    <property type="project" value="UniProtKB-KW"/>
</dbReference>
<dbReference type="EMBL" id="LAZR01000019">
    <property type="protein sequence ID" value="KKO05389.1"/>
    <property type="molecule type" value="Genomic_DNA"/>
</dbReference>
<dbReference type="InterPro" id="IPR037532">
    <property type="entry name" value="FtsI_transpept"/>
</dbReference>
<evidence type="ECO:0000256" key="14">
    <source>
        <dbReference type="ARBA" id="ARBA00023316"/>
    </source>
</evidence>
<organism evidence="17">
    <name type="scientific">marine sediment metagenome</name>
    <dbReference type="NCBI Taxonomy" id="412755"/>
    <lineage>
        <taxon>unclassified sequences</taxon>
        <taxon>metagenomes</taxon>
        <taxon>ecological metagenomes</taxon>
    </lineage>
</organism>
<evidence type="ECO:0000313" key="17">
    <source>
        <dbReference type="EMBL" id="KKO05389.1"/>
    </source>
</evidence>
<name>A0A0F9YLD0_9ZZZZ</name>
<keyword evidence="13" id="KW-0131">Cell cycle</keyword>
<proteinExistence type="inferred from homology"/>
<evidence type="ECO:0000256" key="4">
    <source>
        <dbReference type="ARBA" id="ARBA00022618"/>
    </source>
</evidence>
<dbReference type="Gene3D" id="3.90.1310.10">
    <property type="entry name" value="Penicillin-binding protein 2a (Domain 2)"/>
    <property type="match status" value="1"/>
</dbReference>
<dbReference type="GO" id="GO:0005886">
    <property type="term" value="C:plasma membrane"/>
    <property type="evidence" value="ECO:0007669"/>
    <property type="project" value="InterPro"/>
</dbReference>
<keyword evidence="3" id="KW-0997">Cell inner membrane</keyword>
<keyword evidence="2" id="KW-1003">Cell membrane</keyword>
<evidence type="ECO:0000256" key="5">
    <source>
        <dbReference type="ARBA" id="ARBA00022670"/>
    </source>
</evidence>
<dbReference type="InterPro" id="IPR005311">
    <property type="entry name" value="PBP_dimer"/>
</dbReference>
<evidence type="ECO:0000256" key="12">
    <source>
        <dbReference type="ARBA" id="ARBA00023210"/>
    </source>
</evidence>
<keyword evidence="11" id="KW-0472">Membrane</keyword>
<comment type="subcellular location">
    <subcellularLocation>
        <location evidence="1">Membrane</location>
    </subcellularLocation>
</comment>
<evidence type="ECO:0008006" key="18">
    <source>
        <dbReference type="Google" id="ProtNLM"/>
    </source>
</evidence>
<dbReference type="InterPro" id="IPR001460">
    <property type="entry name" value="PCN-bd_Tpept"/>
</dbReference>
<keyword evidence="7" id="KW-0378">Hydrolase</keyword>
<evidence type="ECO:0000256" key="8">
    <source>
        <dbReference type="ARBA" id="ARBA00022960"/>
    </source>
</evidence>
<dbReference type="AlphaFoldDB" id="A0A0F9YLD0"/>
<dbReference type="InterPro" id="IPR012338">
    <property type="entry name" value="Beta-lactam/transpept-like"/>
</dbReference>
<accession>A0A0F9YLD0</accession>
<dbReference type="GO" id="GO:0008233">
    <property type="term" value="F:peptidase activity"/>
    <property type="evidence" value="ECO:0007669"/>
    <property type="project" value="UniProtKB-KW"/>
</dbReference>
<dbReference type="GO" id="GO:0008360">
    <property type="term" value="P:regulation of cell shape"/>
    <property type="evidence" value="ECO:0007669"/>
    <property type="project" value="UniProtKB-KW"/>
</dbReference>
<sequence>MSDSQTVKRFSSWRLALVWSALALAVLALLWKLLTLLLVDRDFLQGQGDARTIRIEPLVAHRGMITDRNGEPLAISTPVKSIWINPREIAGDANVVRQLARSLQLNEDSLLASVQASAEREFLYVRRRMPPAEADAVLAMSLPGVYSRQEYQRYYPQGEVTAHVLGFSNIDDIGQEGLELAFDDWLKGVPGRQQVIKDRRGRIIRQLDTIETAQPGNTLALSIDFRIQNLAYKELKAEFVHRDARAASAVVLDAKTGEVLAMVNQPSFNPHNRSTLADFGALRNRSVTDLFEPGSTLKPFTAIAALESGLYNRETIISTHPGRMRVGRDVVQDRGQNFGDVTLEGMLVNSSNIASAKVALAVGHEALRDILLRVGFGENPASGFPGERAGVMPNHRIWHDIELATLSFGYGMSTSTLQLAQAYSVIANGGLRVPVTLLKNGNEMAGASEPQRVVDADIIAEVQNMLEAVVDPAQGGFDGASVPFYSIAGKTGTARVVGASGYEANLHNSMFAGYAPADDPRIVVIIVVNEPQGAQHYGSQVAAPVFARIAAGAMRLLEVTPDAIDPSRIMTLSAR</sequence>
<dbReference type="SUPFAM" id="SSF56601">
    <property type="entry name" value="beta-lactamase/transpeptidase-like"/>
    <property type="match status" value="1"/>
</dbReference>
<keyword evidence="12" id="KW-0717">Septation</keyword>
<dbReference type="GO" id="GO:0008658">
    <property type="term" value="F:penicillin binding"/>
    <property type="evidence" value="ECO:0007669"/>
    <property type="project" value="InterPro"/>
</dbReference>
<keyword evidence="4" id="KW-0132">Cell division</keyword>
<dbReference type="SUPFAM" id="SSF56519">
    <property type="entry name" value="Penicillin binding protein dimerisation domain"/>
    <property type="match status" value="1"/>
</dbReference>
<keyword evidence="9" id="KW-0573">Peptidoglycan synthesis</keyword>
<evidence type="ECO:0000256" key="11">
    <source>
        <dbReference type="ARBA" id="ARBA00023136"/>
    </source>
</evidence>
<comment type="caution">
    <text evidence="17">The sequence shown here is derived from an EMBL/GenBank/DDBJ whole genome shotgun (WGS) entry which is preliminary data.</text>
</comment>
<dbReference type="GO" id="GO:0000917">
    <property type="term" value="P:division septum assembly"/>
    <property type="evidence" value="ECO:0007669"/>
    <property type="project" value="UniProtKB-KW"/>
</dbReference>
<dbReference type="InterPro" id="IPR036138">
    <property type="entry name" value="PBP_dimer_sf"/>
</dbReference>
<keyword evidence="5" id="KW-0645">Protease</keyword>
<evidence type="ECO:0000256" key="1">
    <source>
        <dbReference type="ARBA" id="ARBA00004370"/>
    </source>
</evidence>